<dbReference type="AlphaFoldDB" id="A0A9D0ZP48"/>
<feature type="domain" description="Aspartate/glutamate/uridylate kinase" evidence="2">
    <location>
        <begin position="1"/>
        <end position="252"/>
    </location>
</feature>
<dbReference type="PROSITE" id="PS00324">
    <property type="entry name" value="ASPARTOKINASE"/>
    <property type="match status" value="1"/>
</dbReference>
<reference evidence="3" key="1">
    <citation type="submission" date="2020-10" db="EMBL/GenBank/DDBJ databases">
        <authorList>
            <person name="Gilroy R."/>
        </authorList>
    </citation>
    <scope>NUCLEOTIDE SEQUENCE</scope>
    <source>
        <strain evidence="3">ChiSjej6B24-2974</strain>
    </source>
</reference>
<sequence>MIVCKFGGTSLADAARIRQIAAILRKDPARRFAVVSAPGKRFDGDEKVTDLLLRAAQGDQTALGAALARFAEISAHLGVGMERELRRAGEEIPVCGADYAASRGEYLCAYMTAKYLRWEFVDAAEVICLRDGTADLEHTYDRLLRRLKPLKNAVIPGFYGATAQGEIRTFPRGGSDITGALVAGAMGACLYENWTDVDGLMSADPRLVENTVCVPAVSYRQMRLLSAMGAQVLHPDSLLPVMRAGIPTALKNSFHPERPGTRISTAHGAKTPCLTGRALESGAALLAALTPEAMELTGKALAALKETGVRPRWLGAWSDRLLLRVKGRCFPEALRALHRALVEEI</sequence>
<organism evidence="3 4">
    <name type="scientific">Candidatus Pullichristensenella stercorigallinarum</name>
    <dbReference type="NCBI Taxonomy" id="2840909"/>
    <lineage>
        <taxon>Bacteria</taxon>
        <taxon>Bacillati</taxon>
        <taxon>Bacillota</taxon>
        <taxon>Clostridia</taxon>
        <taxon>Candidatus Pullichristensenella</taxon>
    </lineage>
</organism>
<dbReference type="PANTHER" id="PTHR21499:SF67">
    <property type="entry name" value="ASPARTOKINASE 3"/>
    <property type="match status" value="1"/>
</dbReference>
<dbReference type="SUPFAM" id="SSF53633">
    <property type="entry name" value="Carbamate kinase-like"/>
    <property type="match status" value="1"/>
</dbReference>
<reference evidence="3" key="2">
    <citation type="journal article" date="2021" name="PeerJ">
        <title>Extensive microbial diversity within the chicken gut microbiome revealed by metagenomics and culture.</title>
        <authorList>
            <person name="Gilroy R."/>
            <person name="Ravi A."/>
            <person name="Getino M."/>
            <person name="Pursley I."/>
            <person name="Horton D.L."/>
            <person name="Alikhan N.F."/>
            <person name="Baker D."/>
            <person name="Gharbi K."/>
            <person name="Hall N."/>
            <person name="Watson M."/>
            <person name="Adriaenssens E.M."/>
            <person name="Foster-Nyarko E."/>
            <person name="Jarju S."/>
            <person name="Secka A."/>
            <person name="Antonio M."/>
            <person name="Oren A."/>
            <person name="Chaudhuri R.R."/>
            <person name="La Ragione R."/>
            <person name="Hildebrand F."/>
            <person name="Pallen M.J."/>
        </authorList>
    </citation>
    <scope>NUCLEOTIDE SEQUENCE</scope>
    <source>
        <strain evidence="3">ChiSjej6B24-2974</strain>
    </source>
</reference>
<dbReference type="GO" id="GO:0005829">
    <property type="term" value="C:cytosol"/>
    <property type="evidence" value="ECO:0007669"/>
    <property type="project" value="TreeGrafter"/>
</dbReference>
<dbReference type="PANTHER" id="PTHR21499">
    <property type="entry name" value="ASPARTATE KINASE"/>
    <property type="match status" value="1"/>
</dbReference>
<dbReference type="EMBL" id="DVFZ01000126">
    <property type="protein sequence ID" value="HIQ84102.1"/>
    <property type="molecule type" value="Genomic_DNA"/>
</dbReference>
<keyword evidence="3" id="KW-0808">Transferase</keyword>
<dbReference type="Gene3D" id="3.40.1160.10">
    <property type="entry name" value="Acetylglutamate kinase-like"/>
    <property type="match status" value="1"/>
</dbReference>
<dbReference type="GO" id="GO:0004072">
    <property type="term" value="F:aspartate kinase activity"/>
    <property type="evidence" value="ECO:0007669"/>
    <property type="project" value="InterPro"/>
</dbReference>
<name>A0A9D0ZP48_9FIRM</name>
<evidence type="ECO:0000313" key="4">
    <source>
        <dbReference type="Proteomes" id="UP000824260"/>
    </source>
</evidence>
<evidence type="ECO:0000256" key="1">
    <source>
        <dbReference type="ARBA" id="ARBA00010122"/>
    </source>
</evidence>
<comment type="caution">
    <text evidence="3">The sequence shown here is derived from an EMBL/GenBank/DDBJ whole genome shotgun (WGS) entry which is preliminary data.</text>
</comment>
<protein>
    <submittedName>
        <fullName evidence="3">Aspartate kinase</fullName>
    </submittedName>
</protein>
<dbReference type="GO" id="GO:0009089">
    <property type="term" value="P:lysine biosynthetic process via diaminopimelate"/>
    <property type="evidence" value="ECO:0007669"/>
    <property type="project" value="TreeGrafter"/>
</dbReference>
<proteinExistence type="inferred from homology"/>
<evidence type="ECO:0000259" key="2">
    <source>
        <dbReference type="Pfam" id="PF00696"/>
    </source>
</evidence>
<evidence type="ECO:0000313" key="3">
    <source>
        <dbReference type="EMBL" id="HIQ84102.1"/>
    </source>
</evidence>
<gene>
    <name evidence="3" type="ORF">IAA52_13510</name>
</gene>
<dbReference type="Proteomes" id="UP000824260">
    <property type="component" value="Unassembled WGS sequence"/>
</dbReference>
<dbReference type="GO" id="GO:0009090">
    <property type="term" value="P:homoserine biosynthetic process"/>
    <property type="evidence" value="ECO:0007669"/>
    <property type="project" value="TreeGrafter"/>
</dbReference>
<dbReference type="InterPro" id="IPR001048">
    <property type="entry name" value="Asp/Glu/Uridylate_kinase"/>
</dbReference>
<keyword evidence="3" id="KW-0418">Kinase</keyword>
<dbReference type="Pfam" id="PF00696">
    <property type="entry name" value="AA_kinase"/>
    <property type="match status" value="1"/>
</dbReference>
<dbReference type="InterPro" id="IPR018042">
    <property type="entry name" value="Aspartate_kinase_CS"/>
</dbReference>
<accession>A0A9D0ZP48</accession>
<comment type="similarity">
    <text evidence="1">Belongs to the aspartokinase family.</text>
</comment>
<dbReference type="InterPro" id="IPR036393">
    <property type="entry name" value="AceGlu_kinase-like_sf"/>
</dbReference>